<reference evidence="1" key="1">
    <citation type="submission" date="2020-02" db="EMBL/GenBank/DDBJ databases">
        <authorList>
            <person name="Meier V. D."/>
        </authorList>
    </citation>
    <scope>NUCLEOTIDE SEQUENCE</scope>
    <source>
        <strain evidence="1">AVDCRST_MAG73</strain>
    </source>
</reference>
<name>A0A6J4UFJ6_9BACT</name>
<evidence type="ECO:0000313" key="1">
    <source>
        <dbReference type="EMBL" id="CAA9548322.1"/>
    </source>
</evidence>
<sequence length="89" mass="10380">MQRVLDVIFRRDRLEPDIPPCPDHKVDMRLRGKQGRPARFSDQTEEEYTLIYFCPVEGCNQTAQVKRVKTQIPVPGEPPERPSFARRGE</sequence>
<accession>A0A6J4UFJ6</accession>
<organism evidence="1">
    <name type="scientific">uncultured Thermomicrobiales bacterium</name>
    <dbReference type="NCBI Taxonomy" id="1645740"/>
    <lineage>
        <taxon>Bacteria</taxon>
        <taxon>Pseudomonadati</taxon>
        <taxon>Thermomicrobiota</taxon>
        <taxon>Thermomicrobia</taxon>
        <taxon>Thermomicrobiales</taxon>
        <taxon>environmental samples</taxon>
    </lineage>
</organism>
<dbReference type="EMBL" id="CADCWE010000175">
    <property type="protein sequence ID" value="CAA9548322.1"/>
    <property type="molecule type" value="Genomic_DNA"/>
</dbReference>
<dbReference type="AlphaFoldDB" id="A0A6J4UFJ6"/>
<gene>
    <name evidence="1" type="ORF">AVDCRST_MAG73-2631</name>
</gene>
<proteinExistence type="predicted"/>
<protein>
    <submittedName>
        <fullName evidence="1">Uncharacterized protein</fullName>
    </submittedName>
</protein>